<gene>
    <name evidence="7" type="ORF">GCM10010470_42700</name>
</gene>
<proteinExistence type="predicted"/>
<keyword evidence="5 6" id="KW-0472">Membrane</keyword>
<feature type="transmembrane region" description="Helical" evidence="6">
    <location>
        <begin position="160"/>
        <end position="183"/>
    </location>
</feature>
<dbReference type="InterPro" id="IPR001123">
    <property type="entry name" value="LeuE-type"/>
</dbReference>
<keyword evidence="2" id="KW-1003">Cell membrane</keyword>
<dbReference type="Pfam" id="PF01810">
    <property type="entry name" value="LysE"/>
    <property type="match status" value="1"/>
</dbReference>
<dbReference type="Proteomes" id="UP001500979">
    <property type="component" value="Unassembled WGS sequence"/>
</dbReference>
<evidence type="ECO:0000313" key="7">
    <source>
        <dbReference type="EMBL" id="GAA2803075.1"/>
    </source>
</evidence>
<dbReference type="PROSITE" id="PS00968">
    <property type="entry name" value="ANTENNA_COMP_ALPHA"/>
    <property type="match status" value="1"/>
</dbReference>
<evidence type="ECO:0000256" key="4">
    <source>
        <dbReference type="ARBA" id="ARBA00022989"/>
    </source>
</evidence>
<protein>
    <submittedName>
        <fullName evidence="7">LysE family transporter</fullName>
    </submittedName>
</protein>
<dbReference type="PANTHER" id="PTHR30086:SF20">
    <property type="entry name" value="ARGININE EXPORTER PROTEIN ARGO-RELATED"/>
    <property type="match status" value="1"/>
</dbReference>
<keyword evidence="3 6" id="KW-0812">Transmembrane</keyword>
<reference evidence="7 8" key="1">
    <citation type="journal article" date="2019" name="Int. J. Syst. Evol. Microbiol.">
        <title>The Global Catalogue of Microorganisms (GCM) 10K type strain sequencing project: providing services to taxonomists for standard genome sequencing and annotation.</title>
        <authorList>
            <consortium name="The Broad Institute Genomics Platform"/>
            <consortium name="The Broad Institute Genome Sequencing Center for Infectious Disease"/>
            <person name="Wu L."/>
            <person name="Ma J."/>
        </authorList>
    </citation>
    <scope>NUCLEOTIDE SEQUENCE [LARGE SCALE GENOMIC DNA]</scope>
    <source>
        <strain evidence="7 8">JCM 9383</strain>
    </source>
</reference>
<comment type="subcellular location">
    <subcellularLocation>
        <location evidence="1">Cell membrane</location>
        <topology evidence="1">Multi-pass membrane protein</topology>
    </subcellularLocation>
</comment>
<comment type="caution">
    <text evidence="7">The sequence shown here is derived from an EMBL/GenBank/DDBJ whole genome shotgun (WGS) entry which is preliminary data.</text>
</comment>
<keyword evidence="4 6" id="KW-1133">Transmembrane helix</keyword>
<evidence type="ECO:0000256" key="3">
    <source>
        <dbReference type="ARBA" id="ARBA00022692"/>
    </source>
</evidence>
<feature type="transmembrane region" description="Helical" evidence="6">
    <location>
        <begin position="20"/>
        <end position="40"/>
    </location>
</feature>
<evidence type="ECO:0000256" key="1">
    <source>
        <dbReference type="ARBA" id="ARBA00004651"/>
    </source>
</evidence>
<feature type="transmembrane region" description="Helical" evidence="6">
    <location>
        <begin position="47"/>
        <end position="69"/>
    </location>
</feature>
<evidence type="ECO:0000313" key="8">
    <source>
        <dbReference type="Proteomes" id="UP001500979"/>
    </source>
</evidence>
<dbReference type="InterPro" id="IPR002361">
    <property type="entry name" value="Antenna_alpha_CS"/>
</dbReference>
<sequence length="215" mass="21490">MPHRLADADNPPMTSAFLSGLLAGYGIALPVGAVAVHLVALTARTSWLVGVSAALGVATVDGLYALLAVLGGNAIAGPIRAASGVLPVIAGLVLIGLAARTVRTAITQHRKQIETGDERTGPLRAYATLVGLTALNPATIVYFAALVAGGPRTGTGAEQAVFVVAATAASASWQLLVATGGSVLGRVLTGARGRLWTAVVSGAVIFALGVDLLVR</sequence>
<organism evidence="7 8">
    <name type="scientific">Saccharopolyspora taberi</name>
    <dbReference type="NCBI Taxonomy" id="60895"/>
    <lineage>
        <taxon>Bacteria</taxon>
        <taxon>Bacillati</taxon>
        <taxon>Actinomycetota</taxon>
        <taxon>Actinomycetes</taxon>
        <taxon>Pseudonocardiales</taxon>
        <taxon>Pseudonocardiaceae</taxon>
        <taxon>Saccharopolyspora</taxon>
    </lineage>
</organism>
<evidence type="ECO:0000256" key="5">
    <source>
        <dbReference type="ARBA" id="ARBA00023136"/>
    </source>
</evidence>
<dbReference type="PANTHER" id="PTHR30086">
    <property type="entry name" value="ARGININE EXPORTER PROTEIN ARGO"/>
    <property type="match status" value="1"/>
</dbReference>
<feature type="transmembrane region" description="Helical" evidence="6">
    <location>
        <begin position="123"/>
        <end position="148"/>
    </location>
</feature>
<feature type="transmembrane region" description="Helical" evidence="6">
    <location>
        <begin position="81"/>
        <end position="102"/>
    </location>
</feature>
<evidence type="ECO:0000256" key="2">
    <source>
        <dbReference type="ARBA" id="ARBA00022475"/>
    </source>
</evidence>
<accession>A0ABN3VHC0</accession>
<name>A0ABN3VHC0_9PSEU</name>
<evidence type="ECO:0000256" key="6">
    <source>
        <dbReference type="SAM" id="Phobius"/>
    </source>
</evidence>
<keyword evidence="8" id="KW-1185">Reference proteome</keyword>
<feature type="transmembrane region" description="Helical" evidence="6">
    <location>
        <begin position="195"/>
        <end position="214"/>
    </location>
</feature>
<dbReference type="EMBL" id="BAAAUX010000017">
    <property type="protein sequence ID" value="GAA2803075.1"/>
    <property type="molecule type" value="Genomic_DNA"/>
</dbReference>